<dbReference type="PANTHER" id="PTHR45627">
    <property type="entry name" value="ADENYLATE CYCLASE TYPE 1"/>
    <property type="match status" value="1"/>
</dbReference>
<name>A0AAD8DP17_MYTSE</name>
<dbReference type="GO" id="GO:0004016">
    <property type="term" value="F:adenylate cyclase activity"/>
    <property type="evidence" value="ECO:0007669"/>
    <property type="project" value="UniProtKB-EC"/>
</dbReference>
<evidence type="ECO:0000256" key="11">
    <source>
        <dbReference type="ARBA" id="ARBA00022842"/>
    </source>
</evidence>
<dbReference type="GO" id="GO:0005524">
    <property type="term" value="F:ATP binding"/>
    <property type="evidence" value="ECO:0007669"/>
    <property type="project" value="UniProtKB-KW"/>
</dbReference>
<organism evidence="21 22">
    <name type="scientific">Mythimna separata</name>
    <name type="common">Oriental armyworm</name>
    <name type="synonym">Pseudaletia separata</name>
    <dbReference type="NCBI Taxonomy" id="271217"/>
    <lineage>
        <taxon>Eukaryota</taxon>
        <taxon>Metazoa</taxon>
        <taxon>Ecdysozoa</taxon>
        <taxon>Arthropoda</taxon>
        <taxon>Hexapoda</taxon>
        <taxon>Insecta</taxon>
        <taxon>Pterygota</taxon>
        <taxon>Neoptera</taxon>
        <taxon>Endopterygota</taxon>
        <taxon>Lepidoptera</taxon>
        <taxon>Glossata</taxon>
        <taxon>Ditrysia</taxon>
        <taxon>Noctuoidea</taxon>
        <taxon>Noctuidae</taxon>
        <taxon>Noctuinae</taxon>
        <taxon>Hadenini</taxon>
        <taxon>Mythimna</taxon>
    </lineage>
</organism>
<evidence type="ECO:0000256" key="19">
    <source>
        <dbReference type="SAM" id="Phobius"/>
    </source>
</evidence>
<proteinExistence type="inferred from homology"/>
<dbReference type="Gene3D" id="3.30.70.1230">
    <property type="entry name" value="Nucleotide cyclase"/>
    <property type="match status" value="2"/>
</dbReference>
<dbReference type="InterPro" id="IPR001054">
    <property type="entry name" value="A/G_cyclase"/>
</dbReference>
<dbReference type="InterPro" id="IPR018297">
    <property type="entry name" value="A/G_cyclase_CS"/>
</dbReference>
<keyword evidence="11" id="KW-0460">Magnesium</keyword>
<feature type="domain" description="Guanylate cyclase" evidence="20">
    <location>
        <begin position="580"/>
        <end position="724"/>
    </location>
</feature>
<keyword evidence="6 19" id="KW-0812">Transmembrane</keyword>
<keyword evidence="7" id="KW-0479">Metal-binding</keyword>
<keyword evidence="8" id="KW-0677">Repeat</keyword>
<dbReference type="PANTHER" id="PTHR45627:SF12">
    <property type="entry name" value="ADENYLATE CYCLASE TYPE 2"/>
    <property type="match status" value="1"/>
</dbReference>
<feature type="compositionally biased region" description="Polar residues" evidence="18">
    <location>
        <begin position="120"/>
        <end position="129"/>
    </location>
</feature>
<dbReference type="AlphaFoldDB" id="A0AAD8DP17"/>
<feature type="transmembrane region" description="Helical" evidence="19">
    <location>
        <begin position="379"/>
        <end position="404"/>
    </location>
</feature>
<evidence type="ECO:0000259" key="20">
    <source>
        <dbReference type="PROSITE" id="PS50125"/>
    </source>
</evidence>
<comment type="similarity">
    <text evidence="17">Belongs to the adenylyl cyclase class-4/guanylyl cyclase family.</text>
</comment>
<dbReference type="CDD" id="cd07302">
    <property type="entry name" value="CHD"/>
    <property type="match status" value="1"/>
</dbReference>
<evidence type="ECO:0000256" key="3">
    <source>
        <dbReference type="ARBA" id="ARBA00001946"/>
    </source>
</evidence>
<evidence type="ECO:0000256" key="16">
    <source>
        <dbReference type="ARBA" id="ARBA00023239"/>
    </source>
</evidence>
<dbReference type="PROSITE" id="PS50125">
    <property type="entry name" value="GUANYLATE_CYCLASE_2"/>
    <property type="match status" value="2"/>
</dbReference>
<gene>
    <name evidence="21" type="ORF">PYW07_013578</name>
</gene>
<accession>A0AAD8DP17</accession>
<dbReference type="GO" id="GO:0005886">
    <property type="term" value="C:plasma membrane"/>
    <property type="evidence" value="ECO:0007669"/>
    <property type="project" value="TreeGrafter"/>
</dbReference>
<feature type="transmembrane region" description="Helical" evidence="19">
    <location>
        <begin position="435"/>
        <end position="452"/>
    </location>
</feature>
<evidence type="ECO:0000256" key="9">
    <source>
        <dbReference type="ARBA" id="ARBA00022741"/>
    </source>
</evidence>
<keyword evidence="14 19" id="KW-0472">Membrane</keyword>
<dbReference type="EMBL" id="JARGEI010000020">
    <property type="protein sequence ID" value="KAJ8713208.1"/>
    <property type="molecule type" value="Genomic_DNA"/>
</dbReference>
<comment type="caution">
    <text evidence="21">The sequence shown here is derived from an EMBL/GenBank/DDBJ whole genome shotgun (WGS) entry which is preliminary data.</text>
</comment>
<evidence type="ECO:0000256" key="15">
    <source>
        <dbReference type="ARBA" id="ARBA00023180"/>
    </source>
</evidence>
<keyword evidence="9" id="KW-0547">Nucleotide-binding</keyword>
<keyword evidence="16 17" id="KW-0456">Lyase</keyword>
<reference evidence="21" key="1">
    <citation type="submission" date="2023-03" db="EMBL/GenBank/DDBJ databases">
        <title>Chromosome-level genomes of two armyworms, Mythimna separata and Mythimna loreyi, provide insights into the biosynthesis and reception of sex pheromones.</title>
        <authorList>
            <person name="Zhao H."/>
        </authorList>
    </citation>
    <scope>NUCLEOTIDE SEQUENCE</scope>
    <source>
        <strain evidence="21">BeijingLab</strain>
        <tissue evidence="21">Pupa</tissue>
    </source>
</reference>
<feature type="transmembrane region" description="Helical" evidence="19">
    <location>
        <begin position="292"/>
        <end position="312"/>
    </location>
</feature>
<comment type="catalytic activity">
    <reaction evidence="1">
        <text>ATP = 3',5'-cyclic AMP + diphosphate</text>
        <dbReference type="Rhea" id="RHEA:15389"/>
        <dbReference type="ChEBI" id="CHEBI:30616"/>
        <dbReference type="ChEBI" id="CHEBI:33019"/>
        <dbReference type="ChEBI" id="CHEBI:58165"/>
        <dbReference type="EC" id="4.6.1.1"/>
    </reaction>
</comment>
<evidence type="ECO:0000256" key="10">
    <source>
        <dbReference type="ARBA" id="ARBA00022840"/>
    </source>
</evidence>
<evidence type="ECO:0000256" key="17">
    <source>
        <dbReference type="RuleBase" id="RU000405"/>
    </source>
</evidence>
<feature type="transmembrane region" description="Helical" evidence="19">
    <location>
        <begin position="318"/>
        <end position="340"/>
    </location>
</feature>
<evidence type="ECO:0000256" key="18">
    <source>
        <dbReference type="SAM" id="MobiDB-lite"/>
    </source>
</evidence>
<dbReference type="PROSITE" id="PS00452">
    <property type="entry name" value="GUANYLATE_CYCLASE_1"/>
    <property type="match status" value="2"/>
</dbReference>
<dbReference type="EC" id="4.6.1.1" evidence="5"/>
<dbReference type="InterPro" id="IPR029787">
    <property type="entry name" value="Nucleotide_cyclase"/>
</dbReference>
<evidence type="ECO:0000256" key="6">
    <source>
        <dbReference type="ARBA" id="ARBA00022692"/>
    </source>
</evidence>
<evidence type="ECO:0000256" key="7">
    <source>
        <dbReference type="ARBA" id="ARBA00022723"/>
    </source>
</evidence>
<dbReference type="SMART" id="SM00044">
    <property type="entry name" value="CYCc"/>
    <property type="match status" value="1"/>
</dbReference>
<dbReference type="GO" id="GO:0035556">
    <property type="term" value="P:intracellular signal transduction"/>
    <property type="evidence" value="ECO:0007669"/>
    <property type="project" value="InterPro"/>
</dbReference>
<keyword evidence="13" id="KW-0115">cAMP biosynthesis</keyword>
<dbReference type="SUPFAM" id="SSF55073">
    <property type="entry name" value="Nucleotide cyclase"/>
    <property type="match status" value="2"/>
</dbReference>
<comment type="subcellular location">
    <subcellularLocation>
        <location evidence="4">Membrane</location>
        <topology evidence="4">Multi-pass membrane protein</topology>
    </subcellularLocation>
</comment>
<evidence type="ECO:0000256" key="8">
    <source>
        <dbReference type="ARBA" id="ARBA00022737"/>
    </source>
</evidence>
<dbReference type="GO" id="GO:0046872">
    <property type="term" value="F:metal ion binding"/>
    <property type="evidence" value="ECO:0007669"/>
    <property type="project" value="UniProtKB-KW"/>
</dbReference>
<evidence type="ECO:0000256" key="5">
    <source>
        <dbReference type="ARBA" id="ARBA00012201"/>
    </source>
</evidence>
<keyword evidence="12 19" id="KW-1133">Transmembrane helix</keyword>
<dbReference type="Proteomes" id="UP001231518">
    <property type="component" value="Chromosome 4"/>
</dbReference>
<evidence type="ECO:0000313" key="22">
    <source>
        <dbReference type="Proteomes" id="UP001231518"/>
    </source>
</evidence>
<feature type="domain" description="Guanylate cyclase" evidence="20">
    <location>
        <begin position="1"/>
        <end position="32"/>
    </location>
</feature>
<keyword evidence="15" id="KW-0325">Glycoprotein</keyword>
<evidence type="ECO:0000256" key="14">
    <source>
        <dbReference type="ARBA" id="ARBA00023136"/>
    </source>
</evidence>
<comment type="cofactor">
    <cofactor evidence="2">
        <name>Mn(2+)</name>
        <dbReference type="ChEBI" id="CHEBI:29035"/>
    </cofactor>
</comment>
<evidence type="ECO:0000256" key="13">
    <source>
        <dbReference type="ARBA" id="ARBA00022998"/>
    </source>
</evidence>
<feature type="transmembrane region" description="Helical" evidence="19">
    <location>
        <begin position="459"/>
        <end position="481"/>
    </location>
</feature>
<dbReference type="GO" id="GO:0006171">
    <property type="term" value="P:cAMP biosynthetic process"/>
    <property type="evidence" value="ECO:0007669"/>
    <property type="project" value="UniProtKB-KW"/>
</dbReference>
<evidence type="ECO:0000256" key="2">
    <source>
        <dbReference type="ARBA" id="ARBA00001936"/>
    </source>
</evidence>
<keyword evidence="10" id="KW-0067">ATP-binding</keyword>
<comment type="cofactor">
    <cofactor evidence="3">
        <name>Mg(2+)</name>
        <dbReference type="ChEBI" id="CHEBI:18420"/>
    </cofactor>
</comment>
<keyword evidence="22" id="KW-1185">Reference proteome</keyword>
<dbReference type="GO" id="GO:0007189">
    <property type="term" value="P:adenylate cyclase-activating G protein-coupled receptor signaling pathway"/>
    <property type="evidence" value="ECO:0007669"/>
    <property type="project" value="TreeGrafter"/>
</dbReference>
<evidence type="ECO:0000256" key="4">
    <source>
        <dbReference type="ARBA" id="ARBA00004141"/>
    </source>
</evidence>
<feature type="region of interest" description="Disordered" evidence="18">
    <location>
        <begin position="111"/>
        <end position="131"/>
    </location>
</feature>
<dbReference type="Pfam" id="PF00211">
    <property type="entry name" value="Guanylate_cyc"/>
    <property type="match status" value="2"/>
</dbReference>
<evidence type="ECO:0000313" key="21">
    <source>
        <dbReference type="EMBL" id="KAJ8713208.1"/>
    </source>
</evidence>
<evidence type="ECO:0000256" key="1">
    <source>
        <dbReference type="ARBA" id="ARBA00001593"/>
    </source>
</evidence>
<dbReference type="FunFam" id="3.30.70.1230:FF:000003">
    <property type="entry name" value="Adenylate cyclase"/>
    <property type="match status" value="1"/>
</dbReference>
<evidence type="ECO:0000256" key="12">
    <source>
        <dbReference type="ARBA" id="ARBA00022989"/>
    </source>
</evidence>
<dbReference type="GO" id="GO:0007193">
    <property type="term" value="P:adenylate cyclase-inhibiting G protein-coupled receptor signaling pathway"/>
    <property type="evidence" value="ECO:0007669"/>
    <property type="project" value="TreeGrafter"/>
</dbReference>
<sequence length="777" mass="86040">MRIDNVLCGVLGLRKWQFDVWSDDVTLANHMESGGIAGRVHITKATLLQLGERFDVEPGDGASREGYLADHKVETYLIVPPRKPSENGRLSVCTVDRKASIVSSLYQDISPTKPRDNISPAPSQNSFNEMETFPSRVLRTESLRTTGDLSRRASVKVVAFDNNQATSPGEGLGNGTVATVKPKSRSGSIIGAISPIMGTATPGVPTRSRPSSKMTKYVECWGADKPFANITDSTLAKNIGISSLAMIEQNLLPQRTTCCDCSTNSEGMNRVTLWFKSSTQERQYRNQPDAQFKYNVACAAALFALLAFIQLLTVPKGVVLYASFGPTLFTLLVFVYLSWYDGSMMTRGLRPISDVPDDLYADNCTKPGQVVSNNRFIRLTMFTVSVLLIGACAVINLFQAFVIIDYPMYLRSNGTFNWTERAHAADIEVDSAPSYLYSSVLTLASISVFLRVGFVLKLALMLLTLVCHITLFASAEIFYVYQKSNAGNDFTMLTYATKAGVVLVFLAALLHILDRQIEFTSRTDFLWKDKLKFEQEEVETMRGINKILLENILPAHVAEHFLTNVASEAELYHERYSTIAVMFASIPNYKEFYDENDVNKQGLECLRLLNEIICDFDKLLLKPKFSCIEKIKTIGSTYMIASGLRPGKEEKNDATSKEEHTVAILVEFAIALMTILDQINRESFQRFKLRIGLNHGPVIAGVVGAQKPQYDIWGNTVNVASRMDSTGIMGRIQVTEDTAKVLMSAGYTCECRGPTYVKGKGTLTTYFVKTPNIGGGV</sequence>
<protein>
    <recommendedName>
        <fullName evidence="5">adenylate cyclase</fullName>
        <ecNumber evidence="5">4.6.1.1</ecNumber>
    </recommendedName>
</protein>
<feature type="transmembrane region" description="Helical" evidence="19">
    <location>
        <begin position="493"/>
        <end position="513"/>
    </location>
</feature>